<organism evidence="5 6">
    <name type="scientific">Endocarpon pusillum</name>
    <dbReference type="NCBI Taxonomy" id="364733"/>
    <lineage>
        <taxon>Eukaryota</taxon>
        <taxon>Fungi</taxon>
        <taxon>Dikarya</taxon>
        <taxon>Ascomycota</taxon>
        <taxon>Pezizomycotina</taxon>
        <taxon>Eurotiomycetes</taxon>
        <taxon>Chaetothyriomycetidae</taxon>
        <taxon>Verrucariales</taxon>
        <taxon>Verrucariaceae</taxon>
        <taxon>Endocarpon</taxon>
    </lineage>
</organism>
<dbReference type="SUPFAM" id="SSF89009">
    <property type="entry name" value="GAT-like domain"/>
    <property type="match status" value="1"/>
</dbReference>
<dbReference type="GO" id="GO:0000149">
    <property type="term" value="F:SNARE binding"/>
    <property type="evidence" value="ECO:0007669"/>
    <property type="project" value="TreeGrafter"/>
</dbReference>
<feature type="compositionally biased region" description="Low complexity" evidence="3">
    <location>
        <begin position="447"/>
        <end position="466"/>
    </location>
</feature>
<dbReference type="InterPro" id="IPR045192">
    <property type="entry name" value="AP180-like"/>
</dbReference>
<gene>
    <name evidence="5" type="ORF">GJ744_006648</name>
</gene>
<protein>
    <recommendedName>
        <fullName evidence="4">ENTH domain-containing protein</fullName>
    </recommendedName>
</protein>
<feature type="compositionally biased region" description="Polar residues" evidence="3">
    <location>
        <begin position="595"/>
        <end position="604"/>
    </location>
</feature>
<keyword evidence="6" id="KW-1185">Reference proteome</keyword>
<feature type="compositionally biased region" description="Polar residues" evidence="3">
    <location>
        <begin position="428"/>
        <end position="442"/>
    </location>
</feature>
<keyword evidence="2" id="KW-0963">Cytoplasm</keyword>
<dbReference type="Proteomes" id="UP000606974">
    <property type="component" value="Unassembled WGS sequence"/>
</dbReference>
<dbReference type="PROSITE" id="PS50942">
    <property type="entry name" value="ENTH"/>
    <property type="match status" value="1"/>
</dbReference>
<feature type="region of interest" description="Disordered" evidence="3">
    <location>
        <begin position="272"/>
        <end position="315"/>
    </location>
</feature>
<dbReference type="Pfam" id="PF07651">
    <property type="entry name" value="ANTH"/>
    <property type="match status" value="1"/>
</dbReference>
<feature type="compositionally biased region" description="Low complexity" evidence="3">
    <location>
        <begin position="383"/>
        <end position="401"/>
    </location>
</feature>
<evidence type="ECO:0000256" key="3">
    <source>
        <dbReference type="SAM" id="MobiDB-lite"/>
    </source>
</evidence>
<reference evidence="5" key="1">
    <citation type="submission" date="2020-02" db="EMBL/GenBank/DDBJ databases">
        <authorList>
            <person name="Palmer J.M."/>
        </authorList>
    </citation>
    <scope>NUCLEOTIDE SEQUENCE</scope>
    <source>
        <strain evidence="5">EPUS1.4</strain>
        <tissue evidence="5">Thallus</tissue>
    </source>
</reference>
<dbReference type="CDD" id="cd16988">
    <property type="entry name" value="ANTH_N_YAP180"/>
    <property type="match status" value="1"/>
</dbReference>
<dbReference type="InterPro" id="IPR014712">
    <property type="entry name" value="ANTH_dom_sf"/>
</dbReference>
<dbReference type="SMART" id="SM00273">
    <property type="entry name" value="ENTH"/>
    <property type="match status" value="1"/>
</dbReference>
<evidence type="ECO:0000256" key="2">
    <source>
        <dbReference type="ARBA" id="ARBA00022490"/>
    </source>
</evidence>
<proteinExistence type="predicted"/>
<dbReference type="GO" id="GO:0030136">
    <property type="term" value="C:clathrin-coated vesicle"/>
    <property type="evidence" value="ECO:0007669"/>
    <property type="project" value="InterPro"/>
</dbReference>
<feature type="compositionally biased region" description="Low complexity" evidence="3">
    <location>
        <begin position="334"/>
        <end position="346"/>
    </location>
</feature>
<feature type="compositionally biased region" description="Polar residues" evidence="3">
    <location>
        <begin position="364"/>
        <end position="382"/>
    </location>
</feature>
<dbReference type="AlphaFoldDB" id="A0A8H7ATE8"/>
<dbReference type="InterPro" id="IPR011417">
    <property type="entry name" value="ANTH_dom"/>
</dbReference>
<dbReference type="InterPro" id="IPR008942">
    <property type="entry name" value="ENTH_VHS"/>
</dbReference>
<dbReference type="GO" id="GO:0005546">
    <property type="term" value="F:phosphatidylinositol-4,5-bisphosphate binding"/>
    <property type="evidence" value="ECO:0007669"/>
    <property type="project" value="TreeGrafter"/>
</dbReference>
<evidence type="ECO:0000313" key="5">
    <source>
        <dbReference type="EMBL" id="KAF7514034.1"/>
    </source>
</evidence>
<dbReference type="PANTHER" id="PTHR22951:SF5">
    <property type="entry name" value="PHOSPHATIDYLINOSITOL-BINDING CLATHRIN ASSEMBLY PROTEIN LAP"/>
    <property type="match status" value="1"/>
</dbReference>
<dbReference type="EMBL" id="JAACFV010000003">
    <property type="protein sequence ID" value="KAF7514034.1"/>
    <property type="molecule type" value="Genomic_DNA"/>
</dbReference>
<dbReference type="GO" id="GO:0032050">
    <property type="term" value="F:clathrin heavy chain binding"/>
    <property type="evidence" value="ECO:0007669"/>
    <property type="project" value="TreeGrafter"/>
</dbReference>
<evidence type="ECO:0000259" key="4">
    <source>
        <dbReference type="PROSITE" id="PS50942"/>
    </source>
</evidence>
<dbReference type="SUPFAM" id="SSF48464">
    <property type="entry name" value="ENTH/VHS domain"/>
    <property type="match status" value="1"/>
</dbReference>
<feature type="compositionally biased region" description="Low complexity" evidence="3">
    <location>
        <begin position="532"/>
        <end position="544"/>
    </location>
</feature>
<evidence type="ECO:0000313" key="6">
    <source>
        <dbReference type="Proteomes" id="UP000606974"/>
    </source>
</evidence>
<dbReference type="GO" id="GO:0005545">
    <property type="term" value="F:1-phosphatidylinositol binding"/>
    <property type="evidence" value="ECO:0007669"/>
    <property type="project" value="InterPro"/>
</dbReference>
<dbReference type="Gene3D" id="1.20.58.150">
    <property type="entry name" value="ANTH domain"/>
    <property type="match status" value="1"/>
</dbReference>
<feature type="compositionally biased region" description="Low complexity" evidence="3">
    <location>
        <begin position="477"/>
        <end position="498"/>
    </location>
</feature>
<feature type="compositionally biased region" description="Low complexity" evidence="3">
    <location>
        <begin position="413"/>
        <end position="427"/>
    </location>
</feature>
<dbReference type="GO" id="GO:0048268">
    <property type="term" value="P:clathrin coat assembly"/>
    <property type="evidence" value="ECO:0007669"/>
    <property type="project" value="InterPro"/>
</dbReference>
<feature type="compositionally biased region" description="Polar residues" evidence="3">
    <location>
        <begin position="546"/>
        <end position="582"/>
    </location>
</feature>
<dbReference type="InterPro" id="IPR013809">
    <property type="entry name" value="ENTH"/>
</dbReference>
<dbReference type="GO" id="GO:0005905">
    <property type="term" value="C:clathrin-coated pit"/>
    <property type="evidence" value="ECO:0007669"/>
    <property type="project" value="TreeGrafter"/>
</dbReference>
<dbReference type="FunFam" id="1.20.58.150:FF:000004">
    <property type="entry name" value="ENTH domain protein"/>
    <property type="match status" value="1"/>
</dbReference>
<dbReference type="GO" id="GO:0072583">
    <property type="term" value="P:clathrin-dependent endocytosis"/>
    <property type="evidence" value="ECO:0007669"/>
    <property type="project" value="InterPro"/>
</dbReference>
<dbReference type="PANTHER" id="PTHR22951">
    <property type="entry name" value="CLATHRIN ASSEMBLY PROTEIN"/>
    <property type="match status" value="1"/>
</dbReference>
<dbReference type="Gene3D" id="1.25.40.90">
    <property type="match status" value="1"/>
</dbReference>
<dbReference type="GO" id="GO:0006900">
    <property type="term" value="P:vesicle budding from membrane"/>
    <property type="evidence" value="ECO:0007669"/>
    <property type="project" value="TreeGrafter"/>
</dbReference>
<accession>A0A8H7ATE8</accession>
<dbReference type="OrthoDB" id="44015at2759"/>
<comment type="subcellular location">
    <subcellularLocation>
        <location evidence="1">Cytoplasm</location>
    </subcellularLocation>
</comment>
<comment type="caution">
    <text evidence="5">The sequence shown here is derived from an EMBL/GenBank/DDBJ whole genome shotgun (WGS) entry which is preliminary data.</text>
</comment>
<name>A0A8H7ATE8_9EURO</name>
<feature type="region of interest" description="Disordered" evidence="3">
    <location>
        <begin position="334"/>
        <end position="604"/>
    </location>
</feature>
<evidence type="ECO:0000256" key="1">
    <source>
        <dbReference type="ARBA" id="ARBA00004496"/>
    </source>
</evidence>
<feature type="compositionally biased region" description="Low complexity" evidence="3">
    <location>
        <begin position="507"/>
        <end position="525"/>
    </location>
</feature>
<sequence>MEKTVKGATKSKLAAPKSKYVEAILSATNGGEAGVAEVFRTLQLRLRDSTWTIVFKSLIITHLMIREGQGDLTLRYIAESPKRLAISNFTDVQTQGTNIRRYSDYLLEKARGYRDTQTDFVKAGSGRLKRLTVDKGLLRETEAVQEQIRTLLRCDMLESHDHNEITLTAFRLLTLDLLELFKIMNEGTINVLEHYFEMSRPDAERALNIYKTFGRQTDQVVQYLTVARQYESLTRLEVPKLKHAPTTLTSSLEEYLNDPDFEINRRQYLAQAQGAKGSSKPAFKSEPTSTPFDKAKKSDSSFPAEAKSPAQASIQTKAPAPDLIDFFDSIEQNQQPTAQPTVAPQPYANGYPQAQHYQQPGFAAQQTGYNPFSANQQQTGSYAQPLAQQPQQPQQPQGLQPDFTGAGFGGYTPQLQLQPPSQPQPSQYNFQSTLPSIPQNGVASFDPQQQAPQFQQPPQQIQSQPPSTNPFRQTAMPTGTPTSSAISSSPSIRQSTNPFAKSLNPQPTSNFPAPSPSFSNSNSPFSSPPPQTQQQELQQNSALFSPPQQSLQTPIQTVQVQRSGTNPFARNRSPAMSTSPTEQQQPPPPPLLSAVTGSTNPFRQSHFVHQQTGLGWQNVPGSQGTFGGYDVNHVNTVPIFPRPGAG</sequence>
<feature type="domain" description="ENTH" evidence="4">
    <location>
        <begin position="1"/>
        <end position="120"/>
    </location>
</feature>